<dbReference type="STRING" id="1296120.A0A1B9GWL3"/>
<keyword evidence="1" id="KW-0812">Transmembrane</keyword>
<sequence>MKPSTILPPLARSLSQRRTLVIYIIVFFLILFSLGLLHPDVRSESAEHLSRFKDWGHDQALNLFDGLEDERWASKVKGWLELEDGGYVKEKKECRGWDPQVDEAMDPEGCLKAKQYRQTMRVLAREELGKHDRWWFTRDHNLDTLRNMTRCFLPVIDPEFMPCPEKPLIISGWWYTAETITGATTGEVIWQSSVVKQLKQLGYYYLAVGPYVNWVTVAEMMPDVYHLLWNSDLDTVTCVTDPRCVAKEHYMPPEGAEDLSIGVSDEERGVIPIWALNIVDYWGSRPLDIANVNYWWNHTERGEWSYHPLGQEWIATPWPLPGGHYHLPYSIEDECLKAPLIPHDERKNAALLFAKKSSYFHYKNPYFPPSAFWTRLSHNPSYDLLCTAKEEEGKPLPDGLESMGYQTKEEYTTLVGSVRALVGMGAPPISPSVYTALCQGTPVVLPIFTEDARMDGWHLYGSSSQHGPAVALGEPYVYKYYSKNYTQLEEAVERAMSSDIGRFIPDDMKITYAISQLSKYLSRDLKKMFEGVLISNGGRVPRLAKETRERCYELRRCSAPLGPGRRPAMSRLRDASTDG</sequence>
<keyword evidence="4" id="KW-1185">Reference proteome</keyword>
<keyword evidence="1" id="KW-0472">Membrane</keyword>
<feature type="domain" description="Glycosyltransferase family 18 catalytic" evidence="2">
    <location>
        <begin position="276"/>
        <end position="521"/>
    </location>
</feature>
<gene>
    <name evidence="3" type="ORF">I316_02968</name>
</gene>
<feature type="transmembrane region" description="Helical" evidence="1">
    <location>
        <begin position="20"/>
        <end position="38"/>
    </location>
</feature>
<dbReference type="InterPro" id="IPR026116">
    <property type="entry name" value="GT18_cat"/>
</dbReference>
<name>A0A1B9GWL3_9TREE</name>
<keyword evidence="1" id="KW-1133">Transmembrane helix</keyword>
<dbReference type="Pfam" id="PF15024">
    <property type="entry name" value="Glyco_transf_18"/>
    <property type="match status" value="1"/>
</dbReference>
<reference evidence="4" key="2">
    <citation type="submission" date="2013-12" db="EMBL/GenBank/DDBJ databases">
        <title>Evolution of pathogenesis and genome organization in the Tremellales.</title>
        <authorList>
            <person name="Cuomo C."/>
            <person name="Litvintseva A."/>
            <person name="Heitman J."/>
            <person name="Chen Y."/>
            <person name="Sun S."/>
            <person name="Springer D."/>
            <person name="Dromer F."/>
            <person name="Young S."/>
            <person name="Zeng Q."/>
            <person name="Chapman S."/>
            <person name="Gujja S."/>
            <person name="Saif S."/>
            <person name="Birren B."/>
        </authorList>
    </citation>
    <scope>NUCLEOTIDE SEQUENCE [LARGE SCALE GENOMIC DNA]</scope>
    <source>
        <strain evidence="4">BCC8398</strain>
    </source>
</reference>
<evidence type="ECO:0000256" key="1">
    <source>
        <dbReference type="SAM" id="Phobius"/>
    </source>
</evidence>
<dbReference type="Proteomes" id="UP000092666">
    <property type="component" value="Unassembled WGS sequence"/>
</dbReference>
<evidence type="ECO:0000313" key="4">
    <source>
        <dbReference type="Proteomes" id="UP000092666"/>
    </source>
</evidence>
<dbReference type="UniPathway" id="UPA00378"/>
<evidence type="ECO:0000313" key="3">
    <source>
        <dbReference type="EMBL" id="OCF35416.1"/>
    </source>
</evidence>
<evidence type="ECO:0000259" key="2">
    <source>
        <dbReference type="Pfam" id="PF15024"/>
    </source>
</evidence>
<dbReference type="AlphaFoldDB" id="A0A1B9GWL3"/>
<protein>
    <recommendedName>
        <fullName evidence="2">Glycosyltransferase family 18 catalytic domain-containing protein</fullName>
    </recommendedName>
</protein>
<reference evidence="3 4" key="1">
    <citation type="submission" date="2013-07" db="EMBL/GenBank/DDBJ databases">
        <title>The Genome Sequence of Cryptococcus heveanensis BCC8398.</title>
        <authorList>
            <consortium name="The Broad Institute Genome Sequencing Platform"/>
            <person name="Cuomo C."/>
            <person name="Litvintseva A."/>
            <person name="Chen Y."/>
            <person name="Heitman J."/>
            <person name="Sun S."/>
            <person name="Springer D."/>
            <person name="Dromer F."/>
            <person name="Young S.K."/>
            <person name="Zeng Q."/>
            <person name="Gargeya S."/>
            <person name="Fitzgerald M."/>
            <person name="Abouelleil A."/>
            <person name="Alvarado L."/>
            <person name="Berlin A.M."/>
            <person name="Chapman S.B."/>
            <person name="Dewar J."/>
            <person name="Goldberg J."/>
            <person name="Griggs A."/>
            <person name="Gujja S."/>
            <person name="Hansen M."/>
            <person name="Howarth C."/>
            <person name="Imamovic A."/>
            <person name="Larimer J."/>
            <person name="McCowan C."/>
            <person name="Murphy C."/>
            <person name="Pearson M."/>
            <person name="Priest M."/>
            <person name="Roberts A."/>
            <person name="Saif S."/>
            <person name="Shea T."/>
            <person name="Sykes S."/>
            <person name="Wortman J."/>
            <person name="Nusbaum C."/>
            <person name="Birren B."/>
        </authorList>
    </citation>
    <scope>NUCLEOTIDE SEQUENCE [LARGE SCALE GENOMIC DNA]</scope>
    <source>
        <strain evidence="3 4">BCC8398</strain>
    </source>
</reference>
<organism evidence="3 4">
    <name type="scientific">Kwoniella heveanensis BCC8398</name>
    <dbReference type="NCBI Taxonomy" id="1296120"/>
    <lineage>
        <taxon>Eukaryota</taxon>
        <taxon>Fungi</taxon>
        <taxon>Dikarya</taxon>
        <taxon>Basidiomycota</taxon>
        <taxon>Agaricomycotina</taxon>
        <taxon>Tremellomycetes</taxon>
        <taxon>Tremellales</taxon>
        <taxon>Cryptococcaceae</taxon>
        <taxon>Kwoniella</taxon>
    </lineage>
</organism>
<dbReference type="OrthoDB" id="2113294at2759"/>
<dbReference type="GO" id="GO:0030144">
    <property type="term" value="F:alpha-1,6-mannosylglycoprotein 6-beta-N-acetylglucosaminyltransferase activity"/>
    <property type="evidence" value="ECO:0007669"/>
    <property type="project" value="InterPro"/>
</dbReference>
<dbReference type="EMBL" id="KI669499">
    <property type="protein sequence ID" value="OCF35416.1"/>
    <property type="molecule type" value="Genomic_DNA"/>
</dbReference>
<proteinExistence type="predicted"/>
<accession>A0A1B9GWL3</accession>